<dbReference type="CDD" id="cd00273">
    <property type="entry name" value="Chemokine_CXC"/>
    <property type="match status" value="1"/>
</dbReference>
<dbReference type="GeneID" id="116538576"/>
<feature type="compositionally biased region" description="Pro residues" evidence="10">
    <location>
        <begin position="27"/>
        <end position="37"/>
    </location>
</feature>
<evidence type="ECO:0000256" key="3">
    <source>
        <dbReference type="ARBA" id="ARBA00022514"/>
    </source>
</evidence>
<dbReference type="AlphaFoldDB" id="A0A6J3GG38"/>
<dbReference type="FunFam" id="2.40.50.40:FF:000004">
    <property type="entry name" value="C-X-C motif chemokine"/>
    <property type="match status" value="1"/>
</dbReference>
<evidence type="ECO:0000256" key="8">
    <source>
        <dbReference type="ARBA" id="ARBA00023198"/>
    </source>
</evidence>
<evidence type="ECO:0000256" key="5">
    <source>
        <dbReference type="ARBA" id="ARBA00022729"/>
    </source>
</evidence>
<evidence type="ECO:0000256" key="1">
    <source>
        <dbReference type="ARBA" id="ARBA00004613"/>
    </source>
</evidence>
<comment type="subcellular location">
    <subcellularLocation>
        <location evidence="1 9">Secreted</location>
    </subcellularLocation>
</comment>
<evidence type="ECO:0000256" key="2">
    <source>
        <dbReference type="ARBA" id="ARBA00010665"/>
    </source>
</evidence>
<feature type="compositionally biased region" description="Low complexity" evidence="10">
    <location>
        <begin position="16"/>
        <end position="26"/>
    </location>
</feature>
<keyword evidence="6" id="KW-0339">Growth factor</keyword>
<dbReference type="GO" id="GO:0006954">
    <property type="term" value="P:inflammatory response"/>
    <property type="evidence" value="ECO:0007669"/>
    <property type="project" value="UniProtKB-KW"/>
</dbReference>
<sequence>MHKRDSPTSGSHRARAAGTSPTALPLLAPPLDPPAEPHGPRHALRQPQQPPAPAGGAAAPASGGRRPARGRWVLASWGPRAGRGWGGRPPPTAPLNQRVSSSLGAPLVNELRCQCLQTLQGIHLKNIQSVEVKRQGPHCDQTEVIATLKNGQKACLNPASPMAKKIVEKMLNSDKSN</sequence>
<dbReference type="Gene3D" id="2.40.50.40">
    <property type="match status" value="1"/>
</dbReference>
<dbReference type="SMART" id="SM00199">
    <property type="entry name" value="SCY"/>
    <property type="match status" value="1"/>
</dbReference>
<dbReference type="InterPro" id="IPR018048">
    <property type="entry name" value="Chemokine_CXC_CS"/>
</dbReference>
<accession>A0A6J3GG38</accession>
<reference evidence="13" key="1">
    <citation type="submission" date="2025-08" db="UniProtKB">
        <authorList>
            <consortium name="RefSeq"/>
        </authorList>
    </citation>
    <scope>IDENTIFICATION</scope>
    <source>
        <tissue evidence="13">Blood</tissue>
    </source>
</reference>
<dbReference type="PANTHER" id="PTHR12015:SF192">
    <property type="entry name" value="GROWTH-REGULATED ALPHA PROTEIN"/>
    <property type="match status" value="1"/>
</dbReference>
<evidence type="ECO:0000256" key="7">
    <source>
        <dbReference type="ARBA" id="ARBA00023157"/>
    </source>
</evidence>
<keyword evidence="4 9" id="KW-0964">Secreted</keyword>
<proteinExistence type="inferred from homology"/>
<dbReference type="PROSITE" id="PS00471">
    <property type="entry name" value="SMALL_CYTOKINES_CXC"/>
    <property type="match status" value="1"/>
</dbReference>
<dbReference type="GO" id="GO:0005615">
    <property type="term" value="C:extracellular space"/>
    <property type="evidence" value="ECO:0007669"/>
    <property type="project" value="UniProtKB-UniRule"/>
</dbReference>
<dbReference type="PRINTS" id="PR00436">
    <property type="entry name" value="INTERLEUKIN8"/>
</dbReference>
<gene>
    <name evidence="13" type="primary">LOC116538576</name>
</gene>
<organism evidence="12 13">
    <name type="scientific">Sapajus apella</name>
    <name type="common">Brown-capped capuchin</name>
    <name type="synonym">Cebus apella</name>
    <dbReference type="NCBI Taxonomy" id="9515"/>
    <lineage>
        <taxon>Eukaryota</taxon>
        <taxon>Metazoa</taxon>
        <taxon>Chordata</taxon>
        <taxon>Craniata</taxon>
        <taxon>Vertebrata</taxon>
        <taxon>Euteleostomi</taxon>
        <taxon>Mammalia</taxon>
        <taxon>Eutheria</taxon>
        <taxon>Euarchontoglires</taxon>
        <taxon>Primates</taxon>
        <taxon>Haplorrhini</taxon>
        <taxon>Platyrrhini</taxon>
        <taxon>Cebidae</taxon>
        <taxon>Cebinae</taxon>
        <taxon>Sapajus</taxon>
    </lineage>
</organism>
<evidence type="ECO:0000256" key="10">
    <source>
        <dbReference type="SAM" id="MobiDB-lite"/>
    </source>
</evidence>
<feature type="compositionally biased region" description="Low complexity" evidence="10">
    <location>
        <begin position="54"/>
        <end position="65"/>
    </location>
</feature>
<dbReference type="PRINTS" id="PR00437">
    <property type="entry name" value="SMALLCYTKCXC"/>
</dbReference>
<evidence type="ECO:0000256" key="9">
    <source>
        <dbReference type="RuleBase" id="RU361149"/>
    </source>
</evidence>
<protein>
    <recommendedName>
        <fullName evidence="9">C-X-C motif chemokine</fullName>
    </recommendedName>
</protein>
<dbReference type="InterPro" id="IPR036048">
    <property type="entry name" value="Interleukin_8-like_sf"/>
</dbReference>
<evidence type="ECO:0000256" key="6">
    <source>
        <dbReference type="ARBA" id="ARBA00023030"/>
    </source>
</evidence>
<evidence type="ECO:0000313" key="12">
    <source>
        <dbReference type="Proteomes" id="UP000504640"/>
    </source>
</evidence>
<dbReference type="SUPFAM" id="SSF54117">
    <property type="entry name" value="Interleukin 8-like chemokines"/>
    <property type="match status" value="1"/>
</dbReference>
<dbReference type="Pfam" id="PF00048">
    <property type="entry name" value="IL8"/>
    <property type="match status" value="1"/>
</dbReference>
<keyword evidence="5" id="KW-0732">Signal</keyword>
<dbReference type="GO" id="GO:0006955">
    <property type="term" value="P:immune response"/>
    <property type="evidence" value="ECO:0007669"/>
    <property type="project" value="InterPro"/>
</dbReference>
<keyword evidence="9" id="KW-0145">Chemotaxis</keyword>
<comment type="similarity">
    <text evidence="2 9">Belongs to the intercrine alpha (chemokine CxC) family.</text>
</comment>
<dbReference type="InterPro" id="IPR039809">
    <property type="entry name" value="Chemokine_b/g/d"/>
</dbReference>
<dbReference type="InterPro" id="IPR033899">
    <property type="entry name" value="CXC_Chemokine_domain"/>
</dbReference>
<feature type="domain" description="Chemokine interleukin-8-like" evidence="11">
    <location>
        <begin position="110"/>
        <end position="170"/>
    </location>
</feature>
<feature type="region of interest" description="Disordered" evidence="10">
    <location>
        <begin position="1"/>
        <end position="98"/>
    </location>
</feature>
<name>A0A6J3GG38_SAPAP</name>
<dbReference type="GO" id="GO:0008083">
    <property type="term" value="F:growth factor activity"/>
    <property type="evidence" value="ECO:0007669"/>
    <property type="project" value="UniProtKB-KW"/>
</dbReference>
<evidence type="ECO:0000256" key="4">
    <source>
        <dbReference type="ARBA" id="ARBA00022525"/>
    </source>
</evidence>
<dbReference type="InterPro" id="IPR001811">
    <property type="entry name" value="Chemokine_IL8-like_dom"/>
</dbReference>
<dbReference type="RefSeq" id="XP_032116881.1">
    <property type="nucleotide sequence ID" value="XM_032260990.1"/>
</dbReference>
<dbReference type="InterPro" id="IPR001089">
    <property type="entry name" value="Chemokine_CXC"/>
</dbReference>
<dbReference type="Proteomes" id="UP000504640">
    <property type="component" value="Unplaced"/>
</dbReference>
<dbReference type="GO" id="GO:0008009">
    <property type="term" value="F:chemokine activity"/>
    <property type="evidence" value="ECO:0007669"/>
    <property type="project" value="InterPro"/>
</dbReference>
<evidence type="ECO:0000259" key="11">
    <source>
        <dbReference type="SMART" id="SM00199"/>
    </source>
</evidence>
<keyword evidence="3 9" id="KW-0202">Cytokine</keyword>
<evidence type="ECO:0000313" key="13">
    <source>
        <dbReference type="RefSeq" id="XP_032116881.1"/>
    </source>
</evidence>
<keyword evidence="8" id="KW-0395">Inflammatory response</keyword>
<keyword evidence="7" id="KW-1015">Disulfide bond</keyword>
<keyword evidence="12" id="KW-1185">Reference proteome</keyword>
<dbReference type="PANTHER" id="PTHR12015">
    <property type="entry name" value="SMALL INDUCIBLE CYTOKINE A"/>
    <property type="match status" value="1"/>
</dbReference>